<protein>
    <submittedName>
        <fullName evidence="1">Uncharacterized protein</fullName>
    </submittedName>
</protein>
<proteinExistence type="predicted"/>
<reference evidence="1 2" key="1">
    <citation type="journal article" date="2024" name="Chem. Sci.">
        <title>Discovery of megapolipeptins by genome mining of a Burkholderiales bacteria collection.</title>
        <authorList>
            <person name="Paulo B.S."/>
            <person name="Recchia M.J.J."/>
            <person name="Lee S."/>
            <person name="Fergusson C.H."/>
            <person name="Romanowski S.B."/>
            <person name="Hernandez A."/>
            <person name="Krull N."/>
            <person name="Liu D.Y."/>
            <person name="Cavanagh H."/>
            <person name="Bos A."/>
            <person name="Gray C.A."/>
            <person name="Murphy B.T."/>
            <person name="Linington R.G."/>
            <person name="Eustaquio A.S."/>
        </authorList>
    </citation>
    <scope>NUCLEOTIDE SEQUENCE [LARGE SCALE GENOMIC DNA]</scope>
    <source>
        <strain evidence="1 2">RL18-126-BIB-B</strain>
    </source>
</reference>
<organism evidence="1 2">
    <name type="scientific">Paraburkholderia rhynchosiae</name>
    <dbReference type="NCBI Taxonomy" id="487049"/>
    <lineage>
        <taxon>Bacteria</taxon>
        <taxon>Pseudomonadati</taxon>
        <taxon>Pseudomonadota</taxon>
        <taxon>Betaproteobacteria</taxon>
        <taxon>Burkholderiales</taxon>
        <taxon>Burkholderiaceae</taxon>
        <taxon>Paraburkholderia</taxon>
    </lineage>
</organism>
<accession>A0ACC7NHN0</accession>
<dbReference type="Proteomes" id="UP001629235">
    <property type="component" value="Unassembled WGS sequence"/>
</dbReference>
<dbReference type="EMBL" id="JAQQDW010000068">
    <property type="protein sequence ID" value="MFM0106987.1"/>
    <property type="molecule type" value="Genomic_DNA"/>
</dbReference>
<evidence type="ECO:0000313" key="2">
    <source>
        <dbReference type="Proteomes" id="UP001629235"/>
    </source>
</evidence>
<name>A0ACC7NHN0_9BURK</name>
<gene>
    <name evidence="1" type="ORF">PQR01_26740</name>
</gene>
<sequence length="74" mass="8342">MDTAGVAARVRYTREVIDQRLCISRVSFGPSSASTVEHIDGSSIASFRRPTMRLRSKLMAQHESLDQFSKETRL</sequence>
<comment type="caution">
    <text evidence="1">The sequence shown here is derived from an EMBL/GenBank/DDBJ whole genome shotgun (WGS) entry which is preliminary data.</text>
</comment>
<keyword evidence="2" id="KW-1185">Reference proteome</keyword>
<evidence type="ECO:0000313" key="1">
    <source>
        <dbReference type="EMBL" id="MFM0106987.1"/>
    </source>
</evidence>